<feature type="chain" id="PRO_5016335308" evidence="2">
    <location>
        <begin position="25"/>
        <end position="1082"/>
    </location>
</feature>
<keyword evidence="2" id="KW-0732">Signal</keyword>
<comment type="caution">
    <text evidence="4">The sequence shown here is derived from an EMBL/GenBank/DDBJ whole genome shotgun (WGS) entry which is preliminary data.</text>
</comment>
<dbReference type="Proteomes" id="UP000249696">
    <property type="component" value="Unassembled WGS sequence"/>
</dbReference>
<keyword evidence="1" id="KW-1133">Transmembrane helix</keyword>
<organism evidence="4 5">
    <name type="scientific">Arenibacter echinorum</name>
    <dbReference type="NCBI Taxonomy" id="440515"/>
    <lineage>
        <taxon>Bacteria</taxon>
        <taxon>Pseudomonadati</taxon>
        <taxon>Bacteroidota</taxon>
        <taxon>Flavobacteriia</taxon>
        <taxon>Flavobacteriales</taxon>
        <taxon>Flavobacteriaceae</taxon>
        <taxon>Arenibacter</taxon>
    </lineage>
</organism>
<accession>A0A327RI01</accession>
<keyword evidence="1" id="KW-0812">Transmembrane</keyword>
<sequence length="1082" mass="123081">MIQRLSFSLVLALFVFVTNQTVTAQAKGEAIARINGYIYSDSIAQASALLTESINTSLADADFETAASFVYPQGKIELLGNSATEFTKAIALYHRVQKSNSREAEYKASIGMALLYNDQGRAQMAYHFAKSANKLAKRLKDVQMLLESEFYLSEFGMKRGDFNLLADHNNNSLQILKANPKIAFALAPRVYNYKASIMHFTSKEDSANYYFKKAIDALKELEKNPETEYYLPATIYGNWVMVKQSSGDYAKAMELSLESVRKFHSFLANTNNHPLTSRVHGNLSITYRNIGSLYNDMGDKQKAKQFAGIGYKHAKANFLPNTVSYFTAMLMMAEAHVYTSEPESAKIYLEEAEASLKTIAGNNYLWHAQFESVYGDYYVKLKEYQKAISYYQKAFDNYDLSHPDGYDQNQLYNLMNLAKAYANNGESELAIETVLKVYEHNKREYGEFGFLTNEALLSLAQVAFINKDYQMSLAYTQKSLDLYKNKEAADKLNKLYFEGNRSWVILLHVKSQYELLSDKSEASLKPLVLELDEAIQVLEERKSFVVHNDEISDLIASNTEVFDFAKKLNLEIYSKTKDSKYLEKILQLHESAIYNRIRTRLNLKNPEISNIPENVRLREIGLKETINEILFSPESHNGIEINSYTEQTEAWNLFLDSLRTFYPEYYKMRYASITEDITDLQQKIPQGSTLIRYLFIEDHLYAFIIDAHNQELIKLDYNGNLDQIGALNDDNATIGQVSDMAISLYNALWKPFASKIKTEKVIIFPDRELFNLSFDLLTPNKIESYKELAAQGLLAKYDISYNYSLLILKKDRKLLEFENVMVAYAPGFNSKMKAEYQIAITDSLELDHTYLTLLPQPFSTDLVTKFTKKFHGSSFLNKDASKKVFGRTAKEHKIIHLGTHAESNNVSPELSRLIFAKNVGDSIDINDNYLYTYEIYDQDLSSNLAILTACETGKPTLQAGEGMISLAHAFNYAGSESILTSLWSIDEQSSNQIIALFYENLANGIHKDKALRTAKLEYLSTAEGRTAHPQYWAGLVLMGETAPLQLSGSTNWIWWTIGIAVGILVLWLILKNKKSLPRKEGL</sequence>
<dbReference type="SUPFAM" id="SSF48452">
    <property type="entry name" value="TPR-like"/>
    <property type="match status" value="1"/>
</dbReference>
<protein>
    <submittedName>
        <fullName evidence="4">CHAT domain-containing protein</fullName>
    </submittedName>
</protein>
<dbReference type="InterPro" id="IPR019734">
    <property type="entry name" value="TPR_rpt"/>
</dbReference>
<evidence type="ECO:0000313" key="5">
    <source>
        <dbReference type="Proteomes" id="UP000249696"/>
    </source>
</evidence>
<reference evidence="4 5" key="1">
    <citation type="submission" date="2018-06" db="EMBL/GenBank/DDBJ databases">
        <title>Genomic Encyclopedia of Archaeal and Bacterial Type Strains, Phase II (KMG-II): from individual species to whole genera.</title>
        <authorList>
            <person name="Goeker M."/>
        </authorList>
    </citation>
    <scope>NUCLEOTIDE SEQUENCE [LARGE SCALE GENOMIC DNA]</scope>
    <source>
        <strain evidence="4 5">DSM 23522</strain>
    </source>
</reference>
<name>A0A327RI01_9FLAO</name>
<gene>
    <name evidence="4" type="ORF">LV92_00561</name>
</gene>
<feature type="domain" description="CHAT" evidence="3">
    <location>
        <begin position="743"/>
        <end position="1040"/>
    </location>
</feature>
<dbReference type="Pfam" id="PF12770">
    <property type="entry name" value="CHAT"/>
    <property type="match status" value="1"/>
</dbReference>
<dbReference type="SUPFAM" id="SSF81901">
    <property type="entry name" value="HCP-like"/>
    <property type="match status" value="1"/>
</dbReference>
<dbReference type="PANTHER" id="PTHR10098:SF108">
    <property type="entry name" value="TETRATRICOPEPTIDE REPEAT PROTEIN 28"/>
    <property type="match status" value="1"/>
</dbReference>
<dbReference type="Gene3D" id="1.25.40.10">
    <property type="entry name" value="Tetratricopeptide repeat domain"/>
    <property type="match status" value="2"/>
</dbReference>
<dbReference type="InterPro" id="IPR024983">
    <property type="entry name" value="CHAT_dom"/>
</dbReference>
<dbReference type="AlphaFoldDB" id="A0A327RI01"/>
<dbReference type="SMART" id="SM00028">
    <property type="entry name" value="TPR"/>
    <property type="match status" value="5"/>
</dbReference>
<evidence type="ECO:0000313" key="4">
    <source>
        <dbReference type="EMBL" id="RAJ15858.1"/>
    </source>
</evidence>
<proteinExistence type="predicted"/>
<evidence type="ECO:0000256" key="1">
    <source>
        <dbReference type="SAM" id="Phobius"/>
    </source>
</evidence>
<evidence type="ECO:0000259" key="3">
    <source>
        <dbReference type="Pfam" id="PF12770"/>
    </source>
</evidence>
<evidence type="ECO:0000256" key="2">
    <source>
        <dbReference type="SAM" id="SignalP"/>
    </source>
</evidence>
<keyword evidence="5" id="KW-1185">Reference proteome</keyword>
<dbReference type="RefSeq" id="WP_111622105.1">
    <property type="nucleotide sequence ID" value="NZ_QLLN01000001.1"/>
</dbReference>
<dbReference type="InterPro" id="IPR011990">
    <property type="entry name" value="TPR-like_helical_dom_sf"/>
</dbReference>
<dbReference type="OrthoDB" id="9771112at2"/>
<feature type="transmembrane region" description="Helical" evidence="1">
    <location>
        <begin position="1052"/>
        <end position="1070"/>
    </location>
</feature>
<keyword evidence="1" id="KW-0472">Membrane</keyword>
<feature type="signal peptide" evidence="2">
    <location>
        <begin position="1"/>
        <end position="24"/>
    </location>
</feature>
<dbReference type="PANTHER" id="PTHR10098">
    <property type="entry name" value="RAPSYN-RELATED"/>
    <property type="match status" value="1"/>
</dbReference>
<dbReference type="EMBL" id="QLLN01000001">
    <property type="protein sequence ID" value="RAJ15858.1"/>
    <property type="molecule type" value="Genomic_DNA"/>
</dbReference>